<evidence type="ECO:0000313" key="1">
    <source>
        <dbReference type="EMBL" id="KAJ3027928.1"/>
    </source>
</evidence>
<gene>
    <name evidence="1" type="ORF">HK097_006062</name>
</gene>
<dbReference type="Gene3D" id="3.90.1200.10">
    <property type="match status" value="1"/>
</dbReference>
<organism evidence="1 2">
    <name type="scientific">Rhizophlyctis rosea</name>
    <dbReference type="NCBI Taxonomy" id="64517"/>
    <lineage>
        <taxon>Eukaryota</taxon>
        <taxon>Fungi</taxon>
        <taxon>Fungi incertae sedis</taxon>
        <taxon>Chytridiomycota</taxon>
        <taxon>Chytridiomycota incertae sedis</taxon>
        <taxon>Chytridiomycetes</taxon>
        <taxon>Rhizophlyctidales</taxon>
        <taxon>Rhizophlyctidaceae</taxon>
        <taxon>Rhizophlyctis</taxon>
    </lineage>
</organism>
<feature type="non-terminal residue" evidence="1">
    <location>
        <position position="1"/>
    </location>
</feature>
<dbReference type="Proteomes" id="UP001212841">
    <property type="component" value="Unassembled WGS sequence"/>
</dbReference>
<name>A0AAD5WYN4_9FUNG</name>
<dbReference type="InterPro" id="IPR011009">
    <property type="entry name" value="Kinase-like_dom_sf"/>
</dbReference>
<accession>A0AAD5WYN4</accession>
<comment type="caution">
    <text evidence="1">The sequence shown here is derived from an EMBL/GenBank/DDBJ whole genome shotgun (WGS) entry which is preliminary data.</text>
</comment>
<evidence type="ECO:0000313" key="2">
    <source>
        <dbReference type="Proteomes" id="UP001212841"/>
    </source>
</evidence>
<sequence>MADLTTVSGITTYLSTTRFKSKNVTLLAGGNANFTFRVLLETPVELPGGEKRDSVVVKHAESFAAFSRDMLFSADRGKYEALLLKYVYAITPNLQTSPTLPVRVPYVYQYDSETHTLFLEDVQNSLTLKEALSTHVISPSDASKIGEELGTWLKNFHTFGRNLTASSLDPTSEVARLGKEISEVDHPLASAAPTREYGYLKMALEKMYAGTEEWAKLERVVDEVVPFMQGEIVGGGERGLVVGDFWSGNTLVSFGGSPSFAEALATTTATKPVEKVTVIDWEMSRPNGNPIFDVAQFLAEIHLLFSYCHSEAATALAKSFLISYGQLTDEEWRIVVVHVGAHM</sequence>
<evidence type="ECO:0008006" key="3">
    <source>
        <dbReference type="Google" id="ProtNLM"/>
    </source>
</evidence>
<dbReference type="SUPFAM" id="SSF56112">
    <property type="entry name" value="Protein kinase-like (PK-like)"/>
    <property type="match status" value="1"/>
</dbReference>
<dbReference type="EMBL" id="JADGJD010002840">
    <property type="protein sequence ID" value="KAJ3027928.1"/>
    <property type="molecule type" value="Genomic_DNA"/>
</dbReference>
<keyword evidence="2" id="KW-1185">Reference proteome</keyword>
<proteinExistence type="predicted"/>
<dbReference type="Gene3D" id="3.30.200.20">
    <property type="entry name" value="Phosphorylase Kinase, domain 1"/>
    <property type="match status" value="1"/>
</dbReference>
<dbReference type="AlphaFoldDB" id="A0AAD5WYN4"/>
<reference evidence="1" key="1">
    <citation type="submission" date="2020-05" db="EMBL/GenBank/DDBJ databases">
        <title>Phylogenomic resolution of chytrid fungi.</title>
        <authorList>
            <person name="Stajich J.E."/>
            <person name="Amses K."/>
            <person name="Simmons R."/>
            <person name="Seto K."/>
            <person name="Myers J."/>
            <person name="Bonds A."/>
            <person name="Quandt C.A."/>
            <person name="Barry K."/>
            <person name="Liu P."/>
            <person name="Grigoriev I."/>
            <person name="Longcore J.E."/>
            <person name="James T.Y."/>
        </authorList>
    </citation>
    <scope>NUCLEOTIDE SEQUENCE</scope>
    <source>
        <strain evidence="1">JEL0318</strain>
    </source>
</reference>
<protein>
    <recommendedName>
        <fullName evidence="3">Aminoglycoside phosphotransferase domain-containing protein</fullName>
    </recommendedName>
</protein>